<sequence length="93" mass="10513">MFANYLMLFVIMPSLCGYGLWLRKKTAIAVSLVLFIFMSVRRVGEGAMLLHIAPITFSLPIGDFANGQGYLIDVFAIIMVIYIGWLFKTVFKK</sequence>
<reference evidence="2 3" key="1">
    <citation type="submission" date="2018-11" db="EMBL/GenBank/DDBJ databases">
        <authorList>
            <person name="Ye M.-Q."/>
            <person name="Du Z.-J."/>
        </authorList>
    </citation>
    <scope>NUCLEOTIDE SEQUENCE [LARGE SCALE GENOMIC DNA]</scope>
    <source>
        <strain evidence="2 3">U0105</strain>
    </source>
</reference>
<dbReference type="Proteomes" id="UP000275281">
    <property type="component" value="Unassembled WGS sequence"/>
</dbReference>
<gene>
    <name evidence="2" type="ORF">DRW07_11000</name>
</gene>
<protein>
    <submittedName>
        <fullName evidence="2">Uncharacterized protein</fullName>
    </submittedName>
</protein>
<evidence type="ECO:0000313" key="2">
    <source>
        <dbReference type="EMBL" id="RPJ66602.1"/>
    </source>
</evidence>
<dbReference type="AlphaFoldDB" id="A0A3N5XZN9"/>
<keyword evidence="1" id="KW-1133">Transmembrane helix</keyword>
<evidence type="ECO:0000313" key="3">
    <source>
        <dbReference type="Proteomes" id="UP000275281"/>
    </source>
</evidence>
<feature type="transmembrane region" description="Helical" evidence="1">
    <location>
        <begin position="68"/>
        <end position="87"/>
    </location>
</feature>
<evidence type="ECO:0000256" key="1">
    <source>
        <dbReference type="SAM" id="Phobius"/>
    </source>
</evidence>
<dbReference type="RefSeq" id="WP_165870477.1">
    <property type="nucleotide sequence ID" value="NZ_JBHRSN010000006.1"/>
</dbReference>
<dbReference type="EMBL" id="RPOK01000003">
    <property type="protein sequence ID" value="RPJ66602.1"/>
    <property type="molecule type" value="Genomic_DNA"/>
</dbReference>
<feature type="transmembrane region" description="Helical" evidence="1">
    <location>
        <begin position="6"/>
        <end position="22"/>
    </location>
</feature>
<comment type="caution">
    <text evidence="2">The sequence shown here is derived from an EMBL/GenBank/DDBJ whole genome shotgun (WGS) entry which is preliminary data.</text>
</comment>
<keyword evidence="1" id="KW-0812">Transmembrane</keyword>
<name>A0A3N5XZN9_9ALTE</name>
<keyword evidence="1" id="KW-0472">Membrane</keyword>
<proteinExistence type="predicted"/>
<organism evidence="2 3">
    <name type="scientific">Alteromonas sediminis</name>
    <dbReference type="NCBI Taxonomy" id="2259342"/>
    <lineage>
        <taxon>Bacteria</taxon>
        <taxon>Pseudomonadati</taxon>
        <taxon>Pseudomonadota</taxon>
        <taxon>Gammaproteobacteria</taxon>
        <taxon>Alteromonadales</taxon>
        <taxon>Alteromonadaceae</taxon>
        <taxon>Alteromonas/Salinimonas group</taxon>
        <taxon>Alteromonas</taxon>
    </lineage>
</organism>
<accession>A0A3N5XZN9</accession>
<keyword evidence="3" id="KW-1185">Reference proteome</keyword>